<comment type="caution">
    <text evidence="2">The sequence shown here is derived from an EMBL/GenBank/DDBJ whole genome shotgun (WGS) entry which is preliminary data.</text>
</comment>
<sequence>MLDRIVPGIRGRESHGRRQDPLPDYEHFQDRGSEQVMRIQLIQVVVFGVFQKEGPLDWYATQRCLDRAIIGIGHKSVMFEDIVANLMFNSGIGPWLGRVSVFSPGMYHETRLKNGGLTAARQELFGRRVPEESPQVVTVKGQAAQAEGQAHILIELQGLPIAAIVAGPGAGISLQARISRARVYPRPRFGIVFLENLVGRFGHFDWIQLLGPVRGKFGFFQLQFVVVVPDSRTTML</sequence>
<dbReference type="EMBL" id="VSSQ01013324">
    <property type="protein sequence ID" value="MPM51244.1"/>
    <property type="molecule type" value="Genomic_DNA"/>
</dbReference>
<evidence type="ECO:0000313" key="2">
    <source>
        <dbReference type="EMBL" id="MPM51244.1"/>
    </source>
</evidence>
<proteinExistence type="predicted"/>
<accession>A0A645ANR1</accession>
<name>A0A645ANR1_9ZZZZ</name>
<evidence type="ECO:0000256" key="1">
    <source>
        <dbReference type="SAM" id="MobiDB-lite"/>
    </source>
</evidence>
<reference evidence="2" key="1">
    <citation type="submission" date="2019-08" db="EMBL/GenBank/DDBJ databases">
        <authorList>
            <person name="Kucharzyk K."/>
            <person name="Murdoch R.W."/>
            <person name="Higgins S."/>
            <person name="Loffler F."/>
        </authorList>
    </citation>
    <scope>NUCLEOTIDE SEQUENCE</scope>
</reference>
<feature type="region of interest" description="Disordered" evidence="1">
    <location>
        <begin position="1"/>
        <end position="24"/>
    </location>
</feature>
<organism evidence="2">
    <name type="scientific">bioreactor metagenome</name>
    <dbReference type="NCBI Taxonomy" id="1076179"/>
    <lineage>
        <taxon>unclassified sequences</taxon>
        <taxon>metagenomes</taxon>
        <taxon>ecological metagenomes</taxon>
    </lineage>
</organism>
<gene>
    <name evidence="2" type="ORF">SDC9_97992</name>
</gene>
<feature type="compositionally biased region" description="Basic and acidic residues" evidence="1">
    <location>
        <begin position="10"/>
        <end position="24"/>
    </location>
</feature>
<dbReference type="AlphaFoldDB" id="A0A645ANR1"/>
<protein>
    <submittedName>
        <fullName evidence="2">Uncharacterized protein</fullName>
    </submittedName>
</protein>